<dbReference type="SUPFAM" id="SSF52833">
    <property type="entry name" value="Thioredoxin-like"/>
    <property type="match status" value="4"/>
</dbReference>
<dbReference type="Gene3D" id="3.40.30.10">
    <property type="entry name" value="Glutaredoxin"/>
    <property type="match status" value="4"/>
</dbReference>
<keyword evidence="9 13" id="KW-0413">Isomerase</keyword>
<dbReference type="FunFam" id="3.40.30.10:FF:000045">
    <property type="entry name" value="Disulfide-isomerase A3"/>
    <property type="match status" value="1"/>
</dbReference>
<evidence type="ECO:0000256" key="2">
    <source>
        <dbReference type="ARBA" id="ARBA00004319"/>
    </source>
</evidence>
<dbReference type="FunFam" id="3.40.30.10:FF:000303">
    <property type="entry name" value="Protein disulfide-isomerase"/>
    <property type="match status" value="1"/>
</dbReference>
<dbReference type="GO" id="GO:0006457">
    <property type="term" value="P:protein folding"/>
    <property type="evidence" value="ECO:0007669"/>
    <property type="project" value="TreeGrafter"/>
</dbReference>
<dbReference type="PANTHER" id="PTHR18929:SF132">
    <property type="entry name" value="PROTEIN DISULFIDE-ISOMERASE A3"/>
    <property type="match status" value="1"/>
</dbReference>
<evidence type="ECO:0000256" key="7">
    <source>
        <dbReference type="ARBA" id="ARBA00022824"/>
    </source>
</evidence>
<name>A0AAV6UBT6_9ARAC</name>
<dbReference type="FunFam" id="3.40.30.10:FF:000077">
    <property type="entry name" value="Protein disulfide-isomerase"/>
    <property type="match status" value="1"/>
</dbReference>
<evidence type="ECO:0000256" key="1">
    <source>
        <dbReference type="ARBA" id="ARBA00001182"/>
    </source>
</evidence>
<evidence type="ECO:0000256" key="3">
    <source>
        <dbReference type="ARBA" id="ARBA00006347"/>
    </source>
</evidence>
<evidence type="ECO:0000256" key="4">
    <source>
        <dbReference type="ARBA" id="ARBA00012723"/>
    </source>
</evidence>
<dbReference type="InterPro" id="IPR036249">
    <property type="entry name" value="Thioredoxin-like_sf"/>
</dbReference>
<dbReference type="GO" id="GO:0005788">
    <property type="term" value="C:endoplasmic reticulum lumen"/>
    <property type="evidence" value="ECO:0007669"/>
    <property type="project" value="UniProtKB-SubCell"/>
</dbReference>
<feature type="disulfide bond" description="Redox-active" evidence="11">
    <location>
        <begin position="48"/>
        <end position="51"/>
    </location>
</feature>
<keyword evidence="8 11" id="KW-1015">Disulfide bond</keyword>
<dbReference type="InterPro" id="IPR005788">
    <property type="entry name" value="PDI_thioredoxin-like_dom"/>
</dbReference>
<dbReference type="Proteomes" id="UP000827092">
    <property type="component" value="Unassembled WGS sequence"/>
</dbReference>
<dbReference type="PROSITE" id="PS00194">
    <property type="entry name" value="THIOREDOXIN_1"/>
    <property type="match status" value="2"/>
</dbReference>
<keyword evidence="5 13" id="KW-0732">Signal</keyword>
<evidence type="ECO:0000256" key="12">
    <source>
        <dbReference type="RuleBase" id="RU004208"/>
    </source>
</evidence>
<comment type="catalytic activity">
    <reaction evidence="1 13">
        <text>Catalyzes the rearrangement of -S-S- bonds in proteins.</text>
        <dbReference type="EC" id="5.3.4.1"/>
    </reaction>
</comment>
<feature type="chain" id="PRO_5043112913" description="Protein disulfide-isomerase" evidence="13">
    <location>
        <begin position="19"/>
        <end position="488"/>
    </location>
</feature>
<dbReference type="NCBIfam" id="TIGR01126">
    <property type="entry name" value="pdi_dom"/>
    <property type="match status" value="2"/>
</dbReference>
<comment type="caution">
    <text evidence="15">The sequence shown here is derived from an EMBL/GenBank/DDBJ whole genome shotgun (WGS) entry which is preliminary data.</text>
</comment>
<evidence type="ECO:0000256" key="11">
    <source>
        <dbReference type="PIRSR" id="PIRSR605792-51"/>
    </source>
</evidence>
<dbReference type="InterPro" id="IPR013766">
    <property type="entry name" value="Thioredoxin_domain"/>
</dbReference>
<evidence type="ECO:0000256" key="9">
    <source>
        <dbReference type="ARBA" id="ARBA00023235"/>
    </source>
</evidence>
<evidence type="ECO:0000313" key="16">
    <source>
        <dbReference type="Proteomes" id="UP000827092"/>
    </source>
</evidence>
<feature type="domain" description="Thioredoxin" evidence="14">
    <location>
        <begin position="15"/>
        <end position="129"/>
    </location>
</feature>
<gene>
    <name evidence="15" type="ORF">JTE90_013168</name>
</gene>
<evidence type="ECO:0000256" key="8">
    <source>
        <dbReference type="ARBA" id="ARBA00023157"/>
    </source>
</evidence>
<keyword evidence="7" id="KW-0256">Endoplasmic reticulum</keyword>
<evidence type="ECO:0000256" key="10">
    <source>
        <dbReference type="ARBA" id="ARBA00023284"/>
    </source>
</evidence>
<evidence type="ECO:0000256" key="5">
    <source>
        <dbReference type="ARBA" id="ARBA00022729"/>
    </source>
</evidence>
<dbReference type="InterPro" id="IPR005792">
    <property type="entry name" value="Prot_disulphide_isomerase"/>
</dbReference>
<keyword evidence="16" id="KW-1185">Reference proteome</keyword>
<organism evidence="15 16">
    <name type="scientific">Oedothorax gibbosus</name>
    <dbReference type="NCBI Taxonomy" id="931172"/>
    <lineage>
        <taxon>Eukaryota</taxon>
        <taxon>Metazoa</taxon>
        <taxon>Ecdysozoa</taxon>
        <taxon>Arthropoda</taxon>
        <taxon>Chelicerata</taxon>
        <taxon>Arachnida</taxon>
        <taxon>Araneae</taxon>
        <taxon>Araneomorphae</taxon>
        <taxon>Entelegynae</taxon>
        <taxon>Araneoidea</taxon>
        <taxon>Linyphiidae</taxon>
        <taxon>Erigoninae</taxon>
        <taxon>Oedothorax</taxon>
    </lineage>
</organism>
<protein>
    <recommendedName>
        <fullName evidence="4 13">Protein disulfide-isomerase</fullName>
        <ecNumber evidence="4 13">5.3.4.1</ecNumber>
    </recommendedName>
</protein>
<dbReference type="InterPro" id="IPR017937">
    <property type="entry name" value="Thioredoxin_CS"/>
</dbReference>
<reference evidence="15 16" key="1">
    <citation type="journal article" date="2022" name="Nat. Ecol. Evol.">
        <title>A masculinizing supergene underlies an exaggerated male reproductive morph in a spider.</title>
        <authorList>
            <person name="Hendrickx F."/>
            <person name="De Corte Z."/>
            <person name="Sonet G."/>
            <person name="Van Belleghem S.M."/>
            <person name="Kostlbacher S."/>
            <person name="Vangestel C."/>
        </authorList>
    </citation>
    <scope>NUCLEOTIDE SEQUENCE [LARGE SCALE GENOMIC DNA]</scope>
    <source>
        <strain evidence="15">W744_W776</strain>
    </source>
</reference>
<accession>A0AAV6UBT6</accession>
<sequence length="488" mass="55044">MKLLITFCILNSLAFVLGSDVLDLSGADFEDRVVEHDAILIEFFAPWCGHCKRLAPEYDKAASILKKADPPIPLAKVDCTSDAGKDTCSKYGVSGYPTLKIFRSGEFSSEYNGPRDADGIVKYMKSQVGPSAKELQTIEDAEKVVKEDVVVIGYFADASSSLKAEFLKAADKLRESVSFAFTSNKDIIEKYGYSDEIVLFRPKKFFSKFEPQEVKYTGSEDKDEIKDFIKTNYHGLVGHRTHDNHDDFKNPLVVVYYDVDYVKNVKGTNYWRNRVMKVAQNYKGQVNFAISNKDKFSAEVEDFGLRAKGDKPVVGAKNEAGQKFNMKEEFSVENFEAFIKKFLEGSLDPHLKSEALPEKNDGPVKIAVAQNFQELVVDNDKDILIEFYAPWCGHCKKLAPAYEELGKELEGEDVEIVKMDATANDVPPTFEVHGFPTLYWVPKTHKSSPKKYEGGRDLKDFINYIAKHASNELKTYDRSGKKKSKTEL</sequence>
<keyword evidence="6" id="KW-0677">Repeat</keyword>
<proteinExistence type="inferred from homology"/>
<evidence type="ECO:0000313" key="15">
    <source>
        <dbReference type="EMBL" id="KAG8181198.1"/>
    </source>
</evidence>
<dbReference type="FunFam" id="3.40.30.10:FF:000017">
    <property type="entry name" value="Protein disulfide-isomerase A4"/>
    <property type="match status" value="1"/>
</dbReference>
<feature type="signal peptide" evidence="13">
    <location>
        <begin position="1"/>
        <end position="18"/>
    </location>
</feature>
<evidence type="ECO:0000256" key="13">
    <source>
        <dbReference type="RuleBase" id="RU361130"/>
    </source>
</evidence>
<dbReference type="EMBL" id="JAFNEN010000528">
    <property type="protein sequence ID" value="KAG8181198.1"/>
    <property type="molecule type" value="Genomic_DNA"/>
</dbReference>
<dbReference type="GO" id="GO:0034976">
    <property type="term" value="P:response to endoplasmic reticulum stress"/>
    <property type="evidence" value="ECO:0007669"/>
    <property type="project" value="TreeGrafter"/>
</dbReference>
<dbReference type="EC" id="5.3.4.1" evidence="4 13"/>
<dbReference type="NCBIfam" id="TIGR01130">
    <property type="entry name" value="ER_PDI_fam"/>
    <property type="match status" value="1"/>
</dbReference>
<dbReference type="Pfam" id="PF13848">
    <property type="entry name" value="Thioredoxin_6"/>
    <property type="match status" value="1"/>
</dbReference>
<comment type="similarity">
    <text evidence="3 12">Belongs to the protein disulfide isomerase family.</text>
</comment>
<evidence type="ECO:0000259" key="14">
    <source>
        <dbReference type="PROSITE" id="PS51352"/>
    </source>
</evidence>
<dbReference type="PANTHER" id="PTHR18929">
    <property type="entry name" value="PROTEIN DISULFIDE ISOMERASE"/>
    <property type="match status" value="1"/>
</dbReference>
<dbReference type="PRINTS" id="PR00421">
    <property type="entry name" value="THIOREDOXIN"/>
</dbReference>
<dbReference type="Pfam" id="PF00085">
    <property type="entry name" value="Thioredoxin"/>
    <property type="match status" value="2"/>
</dbReference>
<dbReference type="GO" id="GO:0003756">
    <property type="term" value="F:protein disulfide isomerase activity"/>
    <property type="evidence" value="ECO:0007669"/>
    <property type="project" value="UniProtKB-EC"/>
</dbReference>
<dbReference type="PROSITE" id="PS51352">
    <property type="entry name" value="THIOREDOXIN_2"/>
    <property type="match status" value="2"/>
</dbReference>
<feature type="disulfide bond" description="Redox-active" evidence="11">
    <location>
        <begin position="392"/>
        <end position="395"/>
    </location>
</feature>
<feature type="domain" description="Thioredoxin" evidence="14">
    <location>
        <begin position="342"/>
        <end position="470"/>
    </location>
</feature>
<dbReference type="AlphaFoldDB" id="A0AAV6UBT6"/>
<dbReference type="CDD" id="cd02995">
    <property type="entry name" value="PDI_a_PDI_a'_C"/>
    <property type="match status" value="1"/>
</dbReference>
<evidence type="ECO:0000256" key="6">
    <source>
        <dbReference type="ARBA" id="ARBA00022737"/>
    </source>
</evidence>
<keyword evidence="10 11" id="KW-0676">Redox-active center</keyword>
<comment type="subcellular location">
    <subcellularLocation>
        <location evidence="2">Endoplasmic reticulum lumen</location>
    </subcellularLocation>
</comment>
<dbReference type="CDD" id="cd02961">
    <property type="entry name" value="PDI_a_family"/>
    <property type="match status" value="1"/>
</dbReference>